<reference evidence="2 3" key="1">
    <citation type="submission" date="2017-05" db="EMBL/GenBank/DDBJ databases">
        <title>PacBio assembly of a Plasmodium knowlesi genome sequence with Hi-C correction and manual annotation of the SICAvar gene family.</title>
        <authorList>
            <person name="Lapp S.A."/>
            <person name="Geraldo J.A."/>
            <person name="Chien J.-T."/>
            <person name="Ay F."/>
            <person name="Pakala S.B."/>
            <person name="Batugedara G."/>
            <person name="Humphrey J.C."/>
            <person name="Debarry J.D."/>
            <person name="Le Roch K.G."/>
            <person name="Galinski M.R."/>
            <person name="Kissinger J.C."/>
        </authorList>
    </citation>
    <scope>NUCLEOTIDE SEQUENCE [LARGE SCALE GENOMIC DNA]</scope>
    <source>
        <strain evidence="3">Malayan Strain Pk1 (A+)</strain>
    </source>
</reference>
<dbReference type="VEuPathDB" id="PlasmoDB:PKNOH_S140286100"/>
<dbReference type="VEuPathDB" id="PlasmoDB:PKA1H_140073500"/>
<name>A0A1Y3DJ65_PLAKN</name>
<sequence>MNQLYCLHRQMNEKMRKIENPQKDPCHNTVIRPPLKNAQGVEDKRGNVAFLVSMKNKDIQEKSVDGEKITDHSEHSQGEVAVPSRDEREKYNELFDAKMYLPPLRANKRELNFFFKILSNAMEKNNNSNIYISLMNILCKNFPSYIGLFAHLWFQCKVLLAEKLILIEFFRQLKINSEIINHFFNYGYDSFETILSITPQELKNIQEFNKVTWLPGHTFRLKMIFSKIEKYFNLFIQQNDDYVQKIKKFILNRRKKTELTVQLSLEWQQNDRSECKMYKSQVGSNTNPQVLPQWAHDDNINTYQRYMSQIWRNKIFSYNSTPDNSLYANRTFLKNYSCSPYPVLRSLQDFFSLGC</sequence>
<dbReference type="VEuPathDB" id="PlasmoDB:PKNH_1467400"/>
<dbReference type="OrthoDB" id="386224at2759"/>
<evidence type="ECO:0000313" key="2">
    <source>
        <dbReference type="EMBL" id="OTN64199.1"/>
    </source>
</evidence>
<accession>A0A1Y3DJ65</accession>
<feature type="region of interest" description="Disordered" evidence="1">
    <location>
        <begin position="62"/>
        <end position="83"/>
    </location>
</feature>
<dbReference type="EMBL" id="NETL01000028">
    <property type="protein sequence ID" value="OTN64199.1"/>
    <property type="molecule type" value="Genomic_DNA"/>
</dbReference>
<evidence type="ECO:0000313" key="3">
    <source>
        <dbReference type="Proteomes" id="UP000195012"/>
    </source>
</evidence>
<gene>
    <name evidence="2" type="ORF">PKNOH_S140286100</name>
</gene>
<dbReference type="AlphaFoldDB" id="A0A1Y3DJ65"/>
<organism evidence="2 3">
    <name type="scientific">Plasmodium knowlesi</name>
    <dbReference type="NCBI Taxonomy" id="5850"/>
    <lineage>
        <taxon>Eukaryota</taxon>
        <taxon>Sar</taxon>
        <taxon>Alveolata</taxon>
        <taxon>Apicomplexa</taxon>
        <taxon>Aconoidasida</taxon>
        <taxon>Haemosporida</taxon>
        <taxon>Plasmodiidae</taxon>
        <taxon>Plasmodium</taxon>
        <taxon>Plasmodium (Plasmodium)</taxon>
    </lineage>
</organism>
<comment type="caution">
    <text evidence="2">The sequence shown here is derived from an EMBL/GenBank/DDBJ whole genome shotgun (WGS) entry which is preliminary data.</text>
</comment>
<dbReference type="Proteomes" id="UP000195012">
    <property type="component" value="Unassembled WGS sequence"/>
</dbReference>
<proteinExistence type="predicted"/>
<evidence type="ECO:0000256" key="1">
    <source>
        <dbReference type="SAM" id="MobiDB-lite"/>
    </source>
</evidence>
<feature type="compositionally biased region" description="Basic and acidic residues" evidence="1">
    <location>
        <begin position="62"/>
        <end position="77"/>
    </location>
</feature>
<protein>
    <submittedName>
        <fullName evidence="2">Uncharacterized protein</fullName>
    </submittedName>
</protein>